<evidence type="ECO:0000313" key="1">
    <source>
        <dbReference type="EMBL" id="EGL83029.1"/>
    </source>
</evidence>
<dbReference type="RefSeq" id="WP_007504430.1">
    <property type="nucleotide sequence ID" value="NZ_AFCE01000129.1"/>
</dbReference>
<dbReference type="Proteomes" id="UP000010716">
    <property type="component" value="Unassembled WGS sequence"/>
</dbReference>
<dbReference type="EMBL" id="CP082237">
    <property type="protein sequence ID" value="QZT33723.1"/>
    <property type="molecule type" value="Genomic_DNA"/>
</dbReference>
<reference evidence="1 3" key="1">
    <citation type="journal article" date="2011" name="J. Bacteriol.">
        <title>Draft genome sequence of the thermoalkaliphilic Caldalkalibacillus thermarum strain TA2.A1.</title>
        <authorList>
            <person name="Kalamorz F."/>
            <person name="Keis S."/>
            <person name="McMillan D.G."/>
            <person name="Olsson K."/>
            <person name="Stanton J.A."/>
            <person name="Stockwell P."/>
            <person name="Black M.A."/>
            <person name="Klingeman D.M."/>
            <person name="Land M.L."/>
            <person name="Han C.S."/>
            <person name="Martin S.L."/>
            <person name="Becher S.A."/>
            <person name="Peddie C.J."/>
            <person name="Morgan H.W."/>
            <person name="Matthies D."/>
            <person name="Preiss L."/>
            <person name="Meier T."/>
            <person name="Brown S.D."/>
            <person name="Cook G.M."/>
        </authorList>
    </citation>
    <scope>NUCLEOTIDE SEQUENCE [LARGE SCALE GENOMIC DNA]</scope>
    <source>
        <strain evidence="1 3">TA2.A1</strain>
    </source>
</reference>
<dbReference type="OrthoDB" id="9787478at2"/>
<name>F5L6M2_CALTT</name>
<dbReference type="EMBL" id="AFCE01000129">
    <property type="protein sequence ID" value="EGL83029.1"/>
    <property type="molecule type" value="Genomic_DNA"/>
</dbReference>
<reference evidence="2 4" key="2">
    <citation type="journal article" date="2020" name="Extremophiles">
        <title>Genomic analysis of Caldalkalibacillus thermarum TA2.A1 reveals aerobic alkaliphilic metabolism and evolutionary hallmarks linking alkaliphilic bacteria and plant life.</title>
        <authorList>
            <person name="de Jong S.I."/>
            <person name="van den Broek M.A."/>
            <person name="Merkel A.Y."/>
            <person name="de la Torre Cortes P."/>
            <person name="Kalamorz F."/>
            <person name="Cook G.M."/>
            <person name="van Loosdrecht M.C.M."/>
            <person name="McMillan D.G.G."/>
        </authorList>
    </citation>
    <scope>NUCLEOTIDE SEQUENCE [LARGE SCALE GENOMIC DNA]</scope>
    <source>
        <strain evidence="2 4">TA2.A1</strain>
    </source>
</reference>
<protein>
    <submittedName>
        <fullName evidence="1">Gp37Gp68 family protein</fullName>
    </submittedName>
    <submittedName>
        <fullName evidence="2">Phage Gp37/Gp68 family protein</fullName>
    </submittedName>
</protein>
<organism evidence="1 3">
    <name type="scientific">Caldalkalibacillus thermarum (strain TA2.A1)</name>
    <dbReference type="NCBI Taxonomy" id="986075"/>
    <lineage>
        <taxon>Bacteria</taxon>
        <taxon>Bacillati</taxon>
        <taxon>Bacillota</taxon>
        <taxon>Bacilli</taxon>
        <taxon>Bacillales</taxon>
        <taxon>Bacillaceae</taxon>
        <taxon>Caldalkalibacillus</taxon>
    </lineage>
</organism>
<dbReference type="Pfam" id="PF07505">
    <property type="entry name" value="DUF5131"/>
    <property type="match status" value="1"/>
</dbReference>
<accession>F5L6M2</accession>
<dbReference type="eggNOG" id="COG4422">
    <property type="taxonomic scope" value="Bacteria"/>
</dbReference>
<sequence length="239" mass="27715">MAGSSSIEWTEATWNPVTGCTKISEGCRNCYAARMAKRLKAMGNKRYSNGFKVTLHHDLIDMPLNWKKPKRIFVNSMSDLFHQDVPTSFIKDVFNTMNMGNWHQFQILTKRPERVLEIANELNWTPNIWLGVSVEDERVLHRIDVLKQIPAFIRFLSCEPLIGPLHNLRLEGIHWVIVGGESGPGARPMNPEWVRSIRDQCREQNVAFFFKQWGGVQKHRTGRILDNRTWDEYPQVATL</sequence>
<dbReference type="AlphaFoldDB" id="F5L6M2"/>
<evidence type="ECO:0000313" key="2">
    <source>
        <dbReference type="EMBL" id="QZT33723.1"/>
    </source>
</evidence>
<dbReference type="KEGG" id="cthu:HUR95_16110"/>
<dbReference type="CDD" id="cd01335">
    <property type="entry name" value="Radical_SAM"/>
    <property type="match status" value="1"/>
</dbReference>
<evidence type="ECO:0000313" key="3">
    <source>
        <dbReference type="Proteomes" id="UP000010716"/>
    </source>
</evidence>
<reference evidence="2" key="3">
    <citation type="submission" date="2021-08" db="EMBL/GenBank/DDBJ databases">
        <authorList>
            <person name="de Jong S."/>
            <person name="van den Broek M."/>
            <person name="Merkel A."/>
            <person name="de la Torre Cortes P."/>
            <person name="Kalamorz F."/>
            <person name="Cook G."/>
            <person name="van Loosdrecht M."/>
            <person name="McMillan D."/>
        </authorList>
    </citation>
    <scope>NUCLEOTIDE SEQUENCE</scope>
    <source>
        <strain evidence="2">TA2.A1</strain>
    </source>
</reference>
<keyword evidence="4" id="KW-1185">Reference proteome</keyword>
<gene>
    <name evidence="1" type="ORF">CathTA2_1472</name>
    <name evidence="2" type="ORF">HUR95_16110</name>
</gene>
<evidence type="ECO:0000313" key="4">
    <source>
        <dbReference type="Proteomes" id="UP000825179"/>
    </source>
</evidence>
<dbReference type="Proteomes" id="UP000825179">
    <property type="component" value="Chromosome"/>
</dbReference>
<proteinExistence type="predicted"/>
<dbReference type="InterPro" id="IPR011101">
    <property type="entry name" value="DUF5131"/>
</dbReference>